<dbReference type="OrthoDB" id="3435720at2"/>
<name>A0A066UCJ7_9PSEU</name>
<comment type="caution">
    <text evidence="2">The sequence shown here is derived from an EMBL/GenBank/DDBJ whole genome shotgun (WGS) entry which is preliminary data.</text>
</comment>
<sequence>MSSVNAVASRLDDLASKPSYRSFEVELSRLARDLRAGNVAAWRRVDLVAYFDAGSVEGRAKGVLAALSRHVEIVRNVLLFTPLFFTWVGIFAAVKAYRELLGAPWSEQAPFQEASFLQLWTRGFGDRTWWTLDHVAMCDFIALAAVITTFLVGSWMQNRTADTEEKDRRANVNELRSALVDAGLSLRQESTELVDRISSSLRSLLPECQKTVQQLVTAQREMSSLVTDGKDNIALMARAAGELAVSSTTIAASAESMDGPTRQLAEHVHDMKATAQDLVTNLGHVTTGVTAARDGMSDVVKGAGDLSRELREAYTNRIEELREESTVHAATVGKLTKSQEELSRSIESGRAGVAQWLRGAEAIAAGGSGVADSAREFRENVDALRDASQEFDRTVGSMVSGTEALATQLPAAQKGVLDVLAAVTQLSKKLDGVHERQERLTANIAALADNPQAAASAAKRTAETARDAERALREAVEALPRQMDQLRVAMVAAFDRELEHRRAAADSLGASVGRFNGTAGETAQALRNAVEGLRSAPTLMLPELRTASQDLADALEQSRSLVTELVAANGRKPRGRLFGRATKGGR</sequence>
<evidence type="ECO:0000256" key="1">
    <source>
        <dbReference type="SAM" id="Phobius"/>
    </source>
</evidence>
<keyword evidence="1" id="KW-0472">Membrane</keyword>
<evidence type="ECO:0008006" key="4">
    <source>
        <dbReference type="Google" id="ProtNLM"/>
    </source>
</evidence>
<evidence type="ECO:0000313" key="2">
    <source>
        <dbReference type="EMBL" id="KDN21859.1"/>
    </source>
</evidence>
<dbReference type="SUPFAM" id="SSF58104">
    <property type="entry name" value="Methyl-accepting chemotaxis protein (MCP) signaling domain"/>
    <property type="match status" value="2"/>
</dbReference>
<evidence type="ECO:0000313" key="3">
    <source>
        <dbReference type="Proteomes" id="UP000027345"/>
    </source>
</evidence>
<reference evidence="2 3" key="1">
    <citation type="submission" date="2014-05" db="EMBL/GenBank/DDBJ databases">
        <title>Draft genome sequence of Amycolatopsis rifamycinica DSM 46095.</title>
        <authorList>
            <person name="Lal R."/>
            <person name="Saxena A."/>
            <person name="Kumari R."/>
            <person name="Mukherjee U."/>
            <person name="Singh P."/>
            <person name="Sangwan N."/>
            <person name="Mahato N.K."/>
        </authorList>
    </citation>
    <scope>NUCLEOTIDE SEQUENCE [LARGE SCALE GENOMIC DNA]</scope>
    <source>
        <strain evidence="2 3">DSM 46095</strain>
    </source>
</reference>
<proteinExistence type="predicted"/>
<dbReference type="AlphaFoldDB" id="A0A066UCJ7"/>
<organism evidence="2 3">
    <name type="scientific">Amycolatopsis rifamycinica</name>
    <dbReference type="NCBI Taxonomy" id="287986"/>
    <lineage>
        <taxon>Bacteria</taxon>
        <taxon>Bacillati</taxon>
        <taxon>Actinomycetota</taxon>
        <taxon>Actinomycetes</taxon>
        <taxon>Pseudonocardiales</taxon>
        <taxon>Pseudonocardiaceae</taxon>
        <taxon>Amycolatopsis</taxon>
    </lineage>
</organism>
<dbReference type="EMBL" id="JMQI01000026">
    <property type="protein sequence ID" value="KDN21859.1"/>
    <property type="molecule type" value="Genomic_DNA"/>
</dbReference>
<dbReference type="eggNOG" id="COG0840">
    <property type="taxonomic scope" value="Bacteria"/>
</dbReference>
<dbReference type="Proteomes" id="UP000027345">
    <property type="component" value="Unassembled WGS sequence"/>
</dbReference>
<feature type="transmembrane region" description="Helical" evidence="1">
    <location>
        <begin position="77"/>
        <end position="97"/>
    </location>
</feature>
<dbReference type="Gene3D" id="1.10.287.950">
    <property type="entry name" value="Methyl-accepting chemotaxis protein"/>
    <property type="match status" value="2"/>
</dbReference>
<keyword evidence="1" id="KW-1133">Transmembrane helix</keyword>
<keyword evidence="3" id="KW-1185">Reference proteome</keyword>
<dbReference type="STRING" id="287986.DV20_13090"/>
<accession>A0A066UCJ7</accession>
<gene>
    <name evidence="2" type="ORF">DV20_13090</name>
</gene>
<keyword evidence="1" id="KW-0812">Transmembrane</keyword>
<protein>
    <recommendedName>
        <fullName evidence="4">Methyl-accepting chemotaxis protein</fullName>
    </recommendedName>
</protein>
<dbReference type="RefSeq" id="WP_043779789.1">
    <property type="nucleotide sequence ID" value="NZ_JMQI01000026.1"/>
</dbReference>